<dbReference type="EnsemblMetazoa" id="XM_030978090">
    <property type="protein sequence ID" value="XP_030833950"/>
    <property type="gene ID" value="LOC105445315"/>
</dbReference>
<name>A0A7M7NAT6_STRPU</name>
<evidence type="ECO:0000313" key="2">
    <source>
        <dbReference type="EnsemblMetazoa" id="XP_030833950"/>
    </source>
</evidence>
<organism evidence="2 3">
    <name type="scientific">Strongylocentrotus purpuratus</name>
    <name type="common">Purple sea urchin</name>
    <dbReference type="NCBI Taxonomy" id="7668"/>
    <lineage>
        <taxon>Eukaryota</taxon>
        <taxon>Metazoa</taxon>
        <taxon>Echinodermata</taxon>
        <taxon>Eleutherozoa</taxon>
        <taxon>Echinozoa</taxon>
        <taxon>Echinoidea</taxon>
        <taxon>Euechinoidea</taxon>
        <taxon>Echinacea</taxon>
        <taxon>Camarodonta</taxon>
        <taxon>Echinidea</taxon>
        <taxon>Strongylocentrotidae</taxon>
        <taxon>Strongylocentrotus</taxon>
    </lineage>
</organism>
<feature type="compositionally biased region" description="Low complexity" evidence="1">
    <location>
        <begin position="264"/>
        <end position="273"/>
    </location>
</feature>
<dbReference type="RefSeq" id="XP_030833950.1">
    <property type="nucleotide sequence ID" value="XM_030978090.1"/>
</dbReference>
<dbReference type="Proteomes" id="UP000007110">
    <property type="component" value="Unassembled WGS sequence"/>
</dbReference>
<protein>
    <submittedName>
        <fullName evidence="2">Uncharacterized protein</fullName>
    </submittedName>
</protein>
<reference evidence="2" key="2">
    <citation type="submission" date="2021-01" db="UniProtKB">
        <authorList>
            <consortium name="EnsemblMetazoa"/>
        </authorList>
    </citation>
    <scope>IDENTIFICATION</scope>
</reference>
<sequence length="361" mass="39632">MNKSRRSSGRVYTRLVCLDCSLDRMARPARAPRPRGKVNKSMSREKSNTESITKVTADEPQPTKKLGYTALMIKEEDFEGLAEDGHSKHLPVSQKLTLLEEPEVDIYSVVANEKNLGDGGPDSESQGTYEELLLRHEHHAGSITRKDKDGDCAEEDGAIEMNLQLSDQVHVNDGCSKEDGGKEIHASQLGEVNYLTLTGYVKEEPLDSDSMEGVLNGANWGMIKPQPLGEEGVRQPLLPVISDSRVQQLDDNLSSQAERGTPLDSSESDSSTSKCGPCNYANDSGKKQSVAERETLDQGLSHHVYGQMDTERTKECDEKCEETLIEGIGQSSQFGGTEENLAKPLFTLVAGEPYISQCRIL</sequence>
<keyword evidence="3" id="KW-1185">Reference proteome</keyword>
<dbReference type="GeneID" id="105445315"/>
<reference evidence="3" key="1">
    <citation type="submission" date="2015-02" db="EMBL/GenBank/DDBJ databases">
        <title>Genome sequencing for Strongylocentrotus purpuratus.</title>
        <authorList>
            <person name="Murali S."/>
            <person name="Liu Y."/>
            <person name="Vee V."/>
            <person name="English A."/>
            <person name="Wang M."/>
            <person name="Skinner E."/>
            <person name="Han Y."/>
            <person name="Muzny D.M."/>
            <person name="Worley K.C."/>
            <person name="Gibbs R.A."/>
        </authorList>
    </citation>
    <scope>NUCLEOTIDE SEQUENCE</scope>
</reference>
<evidence type="ECO:0000313" key="3">
    <source>
        <dbReference type="Proteomes" id="UP000007110"/>
    </source>
</evidence>
<evidence type="ECO:0000256" key="1">
    <source>
        <dbReference type="SAM" id="MobiDB-lite"/>
    </source>
</evidence>
<dbReference type="AlphaFoldDB" id="A0A7M7NAT6"/>
<accession>A0A7M7NAT6</accession>
<dbReference type="InParanoid" id="A0A7M7NAT6"/>
<proteinExistence type="predicted"/>
<feature type="region of interest" description="Disordered" evidence="1">
    <location>
        <begin position="253"/>
        <end position="292"/>
    </location>
</feature>
<feature type="region of interest" description="Disordered" evidence="1">
    <location>
        <begin position="28"/>
        <end position="61"/>
    </location>
</feature>